<name>A0ABW4CTG9_9LACO</name>
<dbReference type="EMBL" id="JBHTOK010000008">
    <property type="protein sequence ID" value="MFD1440050.1"/>
    <property type="molecule type" value="Genomic_DNA"/>
</dbReference>
<feature type="domain" description="Alcohol dehydrogenase-like C-terminal" evidence="6">
    <location>
        <begin position="141"/>
        <end position="234"/>
    </location>
</feature>
<organism evidence="7 8">
    <name type="scientific">Lacticaseibacillus hegangensis</name>
    <dbReference type="NCBI Taxonomy" id="2486010"/>
    <lineage>
        <taxon>Bacteria</taxon>
        <taxon>Bacillati</taxon>
        <taxon>Bacillota</taxon>
        <taxon>Bacilli</taxon>
        <taxon>Lactobacillales</taxon>
        <taxon>Lactobacillaceae</taxon>
        <taxon>Lacticaseibacillus</taxon>
    </lineage>
</organism>
<evidence type="ECO:0000256" key="3">
    <source>
        <dbReference type="ARBA" id="ARBA00022723"/>
    </source>
</evidence>
<dbReference type="InterPro" id="IPR036291">
    <property type="entry name" value="NAD(P)-bd_dom_sf"/>
</dbReference>
<comment type="similarity">
    <text evidence="2">Belongs to the zinc-containing alcohol dehydrogenase family.</text>
</comment>
<evidence type="ECO:0000313" key="8">
    <source>
        <dbReference type="Proteomes" id="UP001597212"/>
    </source>
</evidence>
<dbReference type="PANTHER" id="PTHR43350:SF19">
    <property type="entry name" value="D-GULOSIDE 3-DEHYDROGENASE"/>
    <property type="match status" value="1"/>
</dbReference>
<dbReference type="RefSeq" id="WP_164506136.1">
    <property type="nucleotide sequence ID" value="NZ_JBHTOK010000008.1"/>
</dbReference>
<evidence type="ECO:0000313" key="7">
    <source>
        <dbReference type="EMBL" id="MFD1440050.1"/>
    </source>
</evidence>
<proteinExistence type="inferred from homology"/>
<reference evidence="8" key="1">
    <citation type="journal article" date="2019" name="Int. J. Syst. Evol. Microbiol.">
        <title>The Global Catalogue of Microorganisms (GCM) 10K type strain sequencing project: providing services to taxonomists for standard genome sequencing and annotation.</title>
        <authorList>
            <consortium name="The Broad Institute Genomics Platform"/>
            <consortium name="The Broad Institute Genome Sequencing Center for Infectious Disease"/>
            <person name="Wu L."/>
            <person name="Ma J."/>
        </authorList>
    </citation>
    <scope>NUCLEOTIDE SEQUENCE [LARGE SCALE GENOMIC DNA]</scope>
    <source>
        <strain evidence="8">CCM 8912</strain>
    </source>
</reference>
<dbReference type="Gene3D" id="3.90.180.10">
    <property type="entry name" value="Medium-chain alcohol dehydrogenases, catalytic domain"/>
    <property type="match status" value="1"/>
</dbReference>
<dbReference type="Gene3D" id="3.40.50.720">
    <property type="entry name" value="NAD(P)-binding Rossmann-like Domain"/>
    <property type="match status" value="1"/>
</dbReference>
<dbReference type="Proteomes" id="UP001597212">
    <property type="component" value="Unassembled WGS sequence"/>
</dbReference>
<sequence>MKQVEFTDALTAKLVNHQISDQLEDGMVRIKTLISLVSTGSELGAFQNLEGNLKFPIFPGYTVIGRIDLSDKPEDIGKLVLADYNHAEYGVVKRSSCIFLKQSEHLEEIIFARMAAVSMSSIVDTTVKPFEEVLVLGLGMVGSLACQVLHQLGYTVVAIDRDEGRCEHIHDLTGISTYPDVKSLQESHAAKFGLLLECTGVDQVLLEGLSLMKKRAEVYQIGVPWKEYSSHTMHELLRSIFYGFITLKSGWEWFLPSQADEYRWYGHADNIQRAADWIANGRINVKDQFKIYRPEDCQAAYAGLANRTEHHSVIFDWR</sequence>
<evidence type="ECO:0000259" key="6">
    <source>
        <dbReference type="Pfam" id="PF00107"/>
    </source>
</evidence>
<dbReference type="PANTHER" id="PTHR43350">
    <property type="entry name" value="NAD-DEPENDENT ALCOHOL DEHYDROGENASE"/>
    <property type="match status" value="1"/>
</dbReference>
<keyword evidence="3" id="KW-0479">Metal-binding</keyword>
<dbReference type="SUPFAM" id="SSF51735">
    <property type="entry name" value="NAD(P)-binding Rossmann-fold domains"/>
    <property type="match status" value="1"/>
</dbReference>
<evidence type="ECO:0000256" key="4">
    <source>
        <dbReference type="ARBA" id="ARBA00022833"/>
    </source>
</evidence>
<keyword evidence="4" id="KW-0862">Zinc</keyword>
<keyword evidence="5" id="KW-0560">Oxidoreductase</keyword>
<dbReference type="Pfam" id="PF00107">
    <property type="entry name" value="ADH_zinc_N"/>
    <property type="match status" value="1"/>
</dbReference>
<evidence type="ECO:0000256" key="5">
    <source>
        <dbReference type="ARBA" id="ARBA00023002"/>
    </source>
</evidence>
<evidence type="ECO:0000256" key="1">
    <source>
        <dbReference type="ARBA" id="ARBA00001947"/>
    </source>
</evidence>
<evidence type="ECO:0000256" key="2">
    <source>
        <dbReference type="ARBA" id="ARBA00008072"/>
    </source>
</evidence>
<comment type="cofactor">
    <cofactor evidence="1">
        <name>Zn(2+)</name>
        <dbReference type="ChEBI" id="CHEBI:29105"/>
    </cofactor>
</comment>
<comment type="caution">
    <text evidence="7">The sequence shown here is derived from an EMBL/GenBank/DDBJ whole genome shotgun (WGS) entry which is preliminary data.</text>
</comment>
<protein>
    <submittedName>
        <fullName evidence="7">Zinc-binding dehydrogenase</fullName>
    </submittedName>
</protein>
<accession>A0ABW4CTG9</accession>
<keyword evidence="8" id="KW-1185">Reference proteome</keyword>
<dbReference type="InterPro" id="IPR013149">
    <property type="entry name" value="ADH-like_C"/>
</dbReference>
<gene>
    <name evidence="7" type="ORF">ACFQ5K_01410</name>
</gene>